<dbReference type="AlphaFoldDB" id="A0A8J5H421"/>
<dbReference type="PANTHER" id="PTHR46476">
    <property type="entry name" value="CHITINASE 2-LIKE"/>
    <property type="match status" value="1"/>
</dbReference>
<keyword evidence="8" id="KW-1185">Reference proteome</keyword>
<dbReference type="EMBL" id="JACMSC010000006">
    <property type="protein sequence ID" value="KAG6518168.1"/>
    <property type="molecule type" value="Genomic_DNA"/>
</dbReference>
<comment type="similarity">
    <text evidence="4">Belongs to the glycosyl hydrolase 18 family.</text>
</comment>
<organism evidence="7 8">
    <name type="scientific">Zingiber officinale</name>
    <name type="common">Ginger</name>
    <name type="synonym">Amomum zingiber</name>
    <dbReference type="NCBI Taxonomy" id="94328"/>
    <lineage>
        <taxon>Eukaryota</taxon>
        <taxon>Viridiplantae</taxon>
        <taxon>Streptophyta</taxon>
        <taxon>Embryophyta</taxon>
        <taxon>Tracheophyta</taxon>
        <taxon>Spermatophyta</taxon>
        <taxon>Magnoliopsida</taxon>
        <taxon>Liliopsida</taxon>
        <taxon>Zingiberales</taxon>
        <taxon>Zingiberaceae</taxon>
        <taxon>Zingiber</taxon>
    </lineage>
</organism>
<dbReference type="OrthoDB" id="3012298at2759"/>
<dbReference type="Pfam" id="PF00704">
    <property type="entry name" value="Glyco_hydro_18"/>
    <property type="match status" value="1"/>
</dbReference>
<gene>
    <name evidence="7" type="ORF">ZIOFF_021571</name>
</gene>
<dbReference type="PROSITE" id="PS51910">
    <property type="entry name" value="GH18_2"/>
    <property type="match status" value="1"/>
</dbReference>
<keyword evidence="2 3" id="KW-0326">Glycosidase</keyword>
<sequence>MASSSSTFLVSFLLLFFFLPYSYTSSIFREYIGAEFSGVRFSDVPISSGVEFHFILAFGIDYTTSDSPTPTNGHFNIFWDNQNLSPAAIAAIKRAHPNVKVALSLGGDSVGDGSAYFAPDSVDSWVNNAVDSLTSLIQQYHIDGIDVDYEHFRAAPDAFAESIGQLVTRLKGNGAISFASIAPFDDDEVQSHYKALWRKHGAVIDYVNFQFYAYASGTTVAEFLEYFDEQRNNYRGGRVLASFNTEENPGGLTPQNGFFTACNQLKKQGKLGGIFVWTADASMGNGFRYEQQAQKLLASA</sequence>
<keyword evidence="5" id="KW-0732">Signal</keyword>
<accession>A0A8J5H421</accession>
<proteinExistence type="inferred from homology"/>
<name>A0A8J5H421_ZINOF</name>
<dbReference type="InterPro" id="IPR001579">
    <property type="entry name" value="Glyco_hydro_18_chit_AS"/>
</dbReference>
<dbReference type="InterPro" id="IPR001223">
    <property type="entry name" value="Glyco_hydro18_cat"/>
</dbReference>
<evidence type="ECO:0000256" key="1">
    <source>
        <dbReference type="ARBA" id="ARBA00022801"/>
    </source>
</evidence>
<evidence type="ECO:0000256" key="3">
    <source>
        <dbReference type="RuleBase" id="RU000489"/>
    </source>
</evidence>
<evidence type="ECO:0000256" key="2">
    <source>
        <dbReference type="ARBA" id="ARBA00023295"/>
    </source>
</evidence>
<dbReference type="PRINTS" id="PR00551">
    <property type="entry name" value="2SGLOBULIN"/>
</dbReference>
<dbReference type="PROSITE" id="PS01095">
    <property type="entry name" value="GH18_1"/>
    <property type="match status" value="1"/>
</dbReference>
<dbReference type="CDD" id="cd06544">
    <property type="entry name" value="GH18_narbonin"/>
    <property type="match status" value="1"/>
</dbReference>
<keyword evidence="1 3" id="KW-0378">Hydrolase</keyword>
<feature type="chain" id="PRO_5035275887" description="GH18 domain-containing protein" evidence="5">
    <location>
        <begin position="25"/>
        <end position="300"/>
    </location>
</feature>
<dbReference type="PANTHER" id="PTHR46476:SF13">
    <property type="entry name" value="2, PUTATIVE, EXPRESSED-RELATED"/>
    <property type="match status" value="1"/>
</dbReference>
<protein>
    <recommendedName>
        <fullName evidence="6">GH18 domain-containing protein</fullName>
    </recommendedName>
</protein>
<feature type="domain" description="GH18" evidence="6">
    <location>
        <begin position="26"/>
        <end position="300"/>
    </location>
</feature>
<evidence type="ECO:0000259" key="6">
    <source>
        <dbReference type="PROSITE" id="PS51910"/>
    </source>
</evidence>
<dbReference type="GO" id="GO:0005975">
    <property type="term" value="P:carbohydrate metabolic process"/>
    <property type="evidence" value="ECO:0007669"/>
    <property type="project" value="InterPro"/>
</dbReference>
<evidence type="ECO:0000256" key="5">
    <source>
        <dbReference type="SAM" id="SignalP"/>
    </source>
</evidence>
<evidence type="ECO:0000313" key="8">
    <source>
        <dbReference type="Proteomes" id="UP000734854"/>
    </source>
</evidence>
<dbReference type="GO" id="GO:0004553">
    <property type="term" value="F:hydrolase activity, hydrolyzing O-glycosyl compounds"/>
    <property type="evidence" value="ECO:0007669"/>
    <property type="project" value="InterPro"/>
</dbReference>
<evidence type="ECO:0000256" key="4">
    <source>
        <dbReference type="RuleBase" id="RU004453"/>
    </source>
</evidence>
<reference evidence="7 8" key="1">
    <citation type="submission" date="2020-08" db="EMBL/GenBank/DDBJ databases">
        <title>Plant Genome Project.</title>
        <authorList>
            <person name="Zhang R.-G."/>
        </authorList>
    </citation>
    <scope>NUCLEOTIDE SEQUENCE [LARGE SCALE GENOMIC DNA]</scope>
    <source>
        <tissue evidence="7">Rhizome</tissue>
    </source>
</reference>
<comment type="caution">
    <text evidence="7">The sequence shown here is derived from an EMBL/GenBank/DDBJ whole genome shotgun (WGS) entry which is preliminary data.</text>
</comment>
<evidence type="ECO:0000313" key="7">
    <source>
        <dbReference type="EMBL" id="KAG6518168.1"/>
    </source>
</evidence>
<dbReference type="InterPro" id="IPR000677">
    <property type="entry name" value="Chitinase-like"/>
</dbReference>
<dbReference type="Proteomes" id="UP000734854">
    <property type="component" value="Unassembled WGS sequence"/>
</dbReference>
<feature type="signal peptide" evidence="5">
    <location>
        <begin position="1"/>
        <end position="24"/>
    </location>
</feature>